<dbReference type="AlphaFoldDB" id="A0ABD1QW32"/>
<feature type="compositionally biased region" description="Basic and acidic residues" evidence="1">
    <location>
        <begin position="156"/>
        <end position="165"/>
    </location>
</feature>
<feature type="region of interest" description="Disordered" evidence="1">
    <location>
        <begin position="88"/>
        <end position="110"/>
    </location>
</feature>
<keyword evidence="3" id="KW-1185">Reference proteome</keyword>
<protein>
    <submittedName>
        <fullName evidence="2">Uncharacterized protein</fullName>
    </submittedName>
</protein>
<sequence>MFSSDRATPKKVAGIHEIDSVSATNAQLAALIKQVELLVRTQTQGVNSVQAAVMCENCGANHSTSDCMLLASPDEQVNFVQNNTRQQYNPYSQTYNPERTPGTLPSNTVTNPKEQVQAITTRSGVQLPEIHVKQPEKKDTQILDDEGVEKQSVQPHEGDPKDSAESSRAQTQVPVKAYVPPIPFP</sequence>
<feature type="region of interest" description="Disordered" evidence="1">
    <location>
        <begin position="131"/>
        <end position="185"/>
    </location>
</feature>
<feature type="compositionally biased region" description="Basic and acidic residues" evidence="1">
    <location>
        <begin position="131"/>
        <end position="141"/>
    </location>
</feature>
<organism evidence="2 3">
    <name type="scientific">Abeliophyllum distichum</name>
    <dbReference type="NCBI Taxonomy" id="126358"/>
    <lineage>
        <taxon>Eukaryota</taxon>
        <taxon>Viridiplantae</taxon>
        <taxon>Streptophyta</taxon>
        <taxon>Embryophyta</taxon>
        <taxon>Tracheophyta</taxon>
        <taxon>Spermatophyta</taxon>
        <taxon>Magnoliopsida</taxon>
        <taxon>eudicotyledons</taxon>
        <taxon>Gunneridae</taxon>
        <taxon>Pentapetalae</taxon>
        <taxon>asterids</taxon>
        <taxon>lamiids</taxon>
        <taxon>Lamiales</taxon>
        <taxon>Oleaceae</taxon>
        <taxon>Forsythieae</taxon>
        <taxon>Abeliophyllum</taxon>
    </lineage>
</organism>
<name>A0ABD1QW32_9LAMI</name>
<evidence type="ECO:0000313" key="2">
    <source>
        <dbReference type="EMBL" id="KAL2480104.1"/>
    </source>
</evidence>
<reference evidence="3" key="1">
    <citation type="submission" date="2024-07" db="EMBL/GenBank/DDBJ databases">
        <title>Two chromosome-level genome assemblies of Korean endemic species Abeliophyllum distichum and Forsythia ovata (Oleaceae).</title>
        <authorList>
            <person name="Jang H."/>
        </authorList>
    </citation>
    <scope>NUCLEOTIDE SEQUENCE [LARGE SCALE GENOMIC DNA]</scope>
</reference>
<proteinExistence type="predicted"/>
<evidence type="ECO:0000256" key="1">
    <source>
        <dbReference type="SAM" id="MobiDB-lite"/>
    </source>
</evidence>
<comment type="caution">
    <text evidence="2">The sequence shown here is derived from an EMBL/GenBank/DDBJ whole genome shotgun (WGS) entry which is preliminary data.</text>
</comment>
<dbReference type="EMBL" id="JBFOLK010000010">
    <property type="protein sequence ID" value="KAL2480104.1"/>
    <property type="molecule type" value="Genomic_DNA"/>
</dbReference>
<dbReference type="Proteomes" id="UP001604336">
    <property type="component" value="Unassembled WGS sequence"/>
</dbReference>
<accession>A0ABD1QW32</accession>
<gene>
    <name evidence="2" type="ORF">Adt_33070</name>
</gene>
<evidence type="ECO:0000313" key="3">
    <source>
        <dbReference type="Proteomes" id="UP001604336"/>
    </source>
</evidence>